<keyword evidence="2" id="KW-0450">Lipoyl</keyword>
<dbReference type="CDD" id="cd06849">
    <property type="entry name" value="lipoyl_domain"/>
    <property type="match status" value="2"/>
</dbReference>
<evidence type="ECO:0000256" key="2">
    <source>
        <dbReference type="ARBA" id="ARBA00022823"/>
    </source>
</evidence>
<evidence type="ECO:0000313" key="6">
    <source>
        <dbReference type="Proteomes" id="UP001595617"/>
    </source>
</evidence>
<feature type="region of interest" description="Disordered" evidence="3">
    <location>
        <begin position="199"/>
        <end position="244"/>
    </location>
</feature>
<organism evidence="5 6">
    <name type="scientific">Saccharospirillum mangrovi</name>
    <dbReference type="NCBI Taxonomy" id="2161747"/>
    <lineage>
        <taxon>Bacteria</taxon>
        <taxon>Pseudomonadati</taxon>
        <taxon>Pseudomonadota</taxon>
        <taxon>Gammaproteobacteria</taxon>
        <taxon>Oceanospirillales</taxon>
        <taxon>Saccharospirillaceae</taxon>
        <taxon>Saccharospirillum</taxon>
    </lineage>
</organism>
<feature type="domain" description="Lipoyl-binding" evidence="4">
    <location>
        <begin position="2"/>
        <end position="77"/>
    </location>
</feature>
<feature type="domain" description="Lipoyl-binding" evidence="4">
    <location>
        <begin position="112"/>
        <end position="187"/>
    </location>
</feature>
<keyword evidence="6" id="KW-1185">Reference proteome</keyword>
<dbReference type="EMBL" id="JBHRYR010000011">
    <property type="protein sequence ID" value="MFC3854241.1"/>
    <property type="molecule type" value="Genomic_DNA"/>
</dbReference>
<reference evidence="6" key="1">
    <citation type="journal article" date="2019" name="Int. J. Syst. Evol. Microbiol.">
        <title>The Global Catalogue of Microorganisms (GCM) 10K type strain sequencing project: providing services to taxonomists for standard genome sequencing and annotation.</title>
        <authorList>
            <consortium name="The Broad Institute Genomics Platform"/>
            <consortium name="The Broad Institute Genome Sequencing Center for Infectious Disease"/>
            <person name="Wu L."/>
            <person name="Ma J."/>
        </authorList>
    </citation>
    <scope>NUCLEOTIDE SEQUENCE [LARGE SCALE GENOMIC DNA]</scope>
    <source>
        <strain evidence="6">IBRC 10765</strain>
    </source>
</reference>
<comment type="caution">
    <text evidence="5">The sequence shown here is derived from an EMBL/GenBank/DDBJ whole genome shotgun (WGS) entry which is preliminary data.</text>
</comment>
<dbReference type="Gene3D" id="2.40.50.100">
    <property type="match status" value="2"/>
</dbReference>
<dbReference type="InterPro" id="IPR003016">
    <property type="entry name" value="2-oxoA_DH_lipoyl-BS"/>
</dbReference>
<dbReference type="PROSITE" id="PS50968">
    <property type="entry name" value="BIOTINYL_LIPOYL"/>
    <property type="match status" value="2"/>
</dbReference>
<dbReference type="PROSITE" id="PS00189">
    <property type="entry name" value="LIPOYL"/>
    <property type="match status" value="2"/>
</dbReference>
<evidence type="ECO:0000259" key="4">
    <source>
        <dbReference type="PROSITE" id="PS50968"/>
    </source>
</evidence>
<accession>A0ABV8A1H3</accession>
<gene>
    <name evidence="5" type="ORF">ACFOOG_15490</name>
</gene>
<protein>
    <submittedName>
        <fullName evidence="5">Biotin/lipoyl-containing protein</fullName>
    </submittedName>
</protein>
<dbReference type="SUPFAM" id="SSF51230">
    <property type="entry name" value="Single hybrid motif"/>
    <property type="match status" value="2"/>
</dbReference>
<feature type="compositionally biased region" description="Pro residues" evidence="3">
    <location>
        <begin position="223"/>
        <end position="233"/>
    </location>
</feature>
<dbReference type="Proteomes" id="UP001595617">
    <property type="component" value="Unassembled WGS sequence"/>
</dbReference>
<proteinExistence type="predicted"/>
<evidence type="ECO:0000256" key="1">
    <source>
        <dbReference type="ARBA" id="ARBA00001938"/>
    </source>
</evidence>
<sequence length="445" mass="46798">MRHEIIMPALGMAQDTGTLIAWHKAEGEAVKQGETLFEVETDKATMEVEAPASGFLVGISARDGDEVPVGQVMALISDSATVTEADKKVTASTSATPAVPAANADAETLPEGKAIIMPVLGMSQDTGVLVRWLKAVGDKVQEDDTLFEVETDKSVVEVPAGMNGYLVARLAAGGDEVPTGETIAIISAESSANTVDRAYAQAGSPPTVEASAPTVEPSQAPAKPTPLAPPPPKTMQHAPRSSNGKILASPKLKRLALQAGYDLRLLAETTRPQPFHARDFEALKQAHEAQLATRSSGQTYNAPNRLSARVAAQDFAAFLAWAEEHVEACSAEQVLATFAGASLATAARVRVDSRGHSATFVTHQQLSATAPSEGEPDVIVHDLRDTFISSTELQPDAAPVISIVGSQDELTLTLTCIDSQLSGKDAAVFLNNFAGRIAEPLQHLF</sequence>
<evidence type="ECO:0000256" key="3">
    <source>
        <dbReference type="SAM" id="MobiDB-lite"/>
    </source>
</evidence>
<dbReference type="PANTHER" id="PTHR23151:SF90">
    <property type="entry name" value="DIHYDROLIPOYLLYSINE-RESIDUE ACETYLTRANSFERASE COMPONENT OF PYRUVATE DEHYDROGENASE COMPLEX, MITOCHONDRIAL-RELATED"/>
    <property type="match status" value="1"/>
</dbReference>
<dbReference type="InterPro" id="IPR011053">
    <property type="entry name" value="Single_hybrid_motif"/>
</dbReference>
<evidence type="ECO:0000313" key="5">
    <source>
        <dbReference type="EMBL" id="MFC3854241.1"/>
    </source>
</evidence>
<name>A0ABV8A1H3_9GAMM</name>
<dbReference type="PANTHER" id="PTHR23151">
    <property type="entry name" value="DIHYDROLIPOAMIDE ACETYL/SUCCINYL-TRANSFERASE-RELATED"/>
    <property type="match status" value="1"/>
</dbReference>
<comment type="cofactor">
    <cofactor evidence="1">
        <name>(R)-lipoate</name>
        <dbReference type="ChEBI" id="CHEBI:83088"/>
    </cofactor>
</comment>
<dbReference type="RefSeq" id="WP_380698325.1">
    <property type="nucleotide sequence ID" value="NZ_JBHRYR010000011.1"/>
</dbReference>
<dbReference type="InterPro" id="IPR045257">
    <property type="entry name" value="E2/Pdx1"/>
</dbReference>
<dbReference type="Pfam" id="PF00364">
    <property type="entry name" value="Biotin_lipoyl"/>
    <property type="match status" value="2"/>
</dbReference>
<dbReference type="InterPro" id="IPR000089">
    <property type="entry name" value="Biotin_lipoyl"/>
</dbReference>